<comment type="caution">
    <text evidence="1">The sequence shown here is derived from an EMBL/GenBank/DDBJ whole genome shotgun (WGS) entry which is preliminary data.</text>
</comment>
<organism evidence="1 2">
    <name type="scientific">Diaporthe vaccinii</name>
    <dbReference type="NCBI Taxonomy" id="105482"/>
    <lineage>
        <taxon>Eukaryota</taxon>
        <taxon>Fungi</taxon>
        <taxon>Dikarya</taxon>
        <taxon>Ascomycota</taxon>
        <taxon>Pezizomycotina</taxon>
        <taxon>Sordariomycetes</taxon>
        <taxon>Sordariomycetidae</taxon>
        <taxon>Diaporthales</taxon>
        <taxon>Diaporthaceae</taxon>
        <taxon>Diaporthe</taxon>
        <taxon>Diaporthe eres species complex</taxon>
    </lineage>
</organism>
<name>A0ABR4FAU5_9PEZI</name>
<sequence length="112" mass="12792">MADTMGNPQHKALPLTVPAHTKFRLPHLSLSGTPDLAHRRTEKFSQCAMTTISIRATYTEQTALDAFFGRLFGYGKASVLWKRGRFHCTLPRKLSAAEQEQLEKIIYREHYT</sequence>
<accession>A0ABR4FAU5</accession>
<dbReference type="EMBL" id="JBAWTH010000005">
    <property type="protein sequence ID" value="KAL2291825.1"/>
    <property type="molecule type" value="Genomic_DNA"/>
</dbReference>
<proteinExistence type="predicted"/>
<dbReference type="Proteomes" id="UP001600888">
    <property type="component" value="Unassembled WGS sequence"/>
</dbReference>
<gene>
    <name evidence="1" type="ORF">FJTKL_12007</name>
</gene>
<keyword evidence="2" id="KW-1185">Reference proteome</keyword>
<evidence type="ECO:0000313" key="2">
    <source>
        <dbReference type="Proteomes" id="UP001600888"/>
    </source>
</evidence>
<reference evidence="1 2" key="1">
    <citation type="submission" date="2024-03" db="EMBL/GenBank/DDBJ databases">
        <title>A high-quality draft genome sequence of Diaporthe vaccinii, a causative agent of upright dieback and viscid rot disease in cranberry plants.</title>
        <authorList>
            <person name="Sarrasin M."/>
            <person name="Lang B.F."/>
            <person name="Burger G."/>
        </authorList>
    </citation>
    <scope>NUCLEOTIDE SEQUENCE [LARGE SCALE GENOMIC DNA]</scope>
    <source>
        <strain evidence="1 2">IS7</strain>
    </source>
</reference>
<protein>
    <submittedName>
        <fullName evidence="1">Uncharacterized protein</fullName>
    </submittedName>
</protein>
<evidence type="ECO:0000313" key="1">
    <source>
        <dbReference type="EMBL" id="KAL2291825.1"/>
    </source>
</evidence>